<evidence type="ECO:0000313" key="4">
    <source>
        <dbReference type="EMBL" id="GJT59335.1"/>
    </source>
</evidence>
<proteinExistence type="predicted"/>
<dbReference type="PROSITE" id="PS50158">
    <property type="entry name" value="ZF_CCHC"/>
    <property type="match status" value="1"/>
</dbReference>
<organism evidence="4 5">
    <name type="scientific">Tanacetum coccineum</name>
    <dbReference type="NCBI Taxonomy" id="301880"/>
    <lineage>
        <taxon>Eukaryota</taxon>
        <taxon>Viridiplantae</taxon>
        <taxon>Streptophyta</taxon>
        <taxon>Embryophyta</taxon>
        <taxon>Tracheophyta</taxon>
        <taxon>Spermatophyta</taxon>
        <taxon>Magnoliopsida</taxon>
        <taxon>eudicotyledons</taxon>
        <taxon>Gunneridae</taxon>
        <taxon>Pentapetalae</taxon>
        <taxon>asterids</taxon>
        <taxon>campanulids</taxon>
        <taxon>Asterales</taxon>
        <taxon>Asteraceae</taxon>
        <taxon>Asteroideae</taxon>
        <taxon>Anthemideae</taxon>
        <taxon>Anthemidinae</taxon>
        <taxon>Tanacetum</taxon>
    </lineage>
</organism>
<keyword evidence="2" id="KW-0175">Coiled coil</keyword>
<keyword evidence="1" id="KW-0862">Zinc</keyword>
<feature type="coiled-coil region" evidence="2">
    <location>
        <begin position="212"/>
        <end position="239"/>
    </location>
</feature>
<keyword evidence="5" id="KW-1185">Reference proteome</keyword>
<evidence type="ECO:0000259" key="3">
    <source>
        <dbReference type="PROSITE" id="PS50158"/>
    </source>
</evidence>
<dbReference type="Proteomes" id="UP001151760">
    <property type="component" value="Unassembled WGS sequence"/>
</dbReference>
<dbReference type="Gene3D" id="4.10.60.10">
    <property type="entry name" value="Zinc finger, CCHC-type"/>
    <property type="match status" value="1"/>
</dbReference>
<evidence type="ECO:0000313" key="5">
    <source>
        <dbReference type="Proteomes" id="UP001151760"/>
    </source>
</evidence>
<sequence length="520" mass="59671">MLLLRRQGQAQVRMIKCYNCQEDGHMARECTKPKRPKNSAWFREKFLLTEALESGACLDPKQLAFITDNGDTVIPTQATTEVKTPTAFQTDDLDAYDSDCDEAPFAQAVLMANLSSYDSAIISEVPTPDTHTRTDISNQSVQVTECYEQPSALHNTNTDITSDSIIISYEQFLQETNVQVVHGTSPNVQQDEILMSVINEMTSQVAMCNKVQQENKLVNETLTAELERYKEQIKIFKQRQKFDLIDREKYIDGQLRQVIIDRNAKVVDFEKQIHSLQQQLNSTIESHKTLSTTVDVLKKESKQKEDKYLDEIIDLQNKNKTLDNVVYKMGQSTQTMHMLTKPQVFYDEAHKNALDFQNPFYLAQARRKVLALYDGHTIMQTHDALFVPNSEETLILAEESRSKMLAKQNAPDVIEKKVNTKPVNYVALNKLSEHFEKHFVPQKQLFAEQAFWLPVYQPVSETPLILSKPVSTPAVIKEILRERPHISLVRDSFHKMKDHVNKFDETITYHTNITGIRIGN</sequence>
<dbReference type="SMART" id="SM00343">
    <property type="entry name" value="ZnF_C2HC"/>
    <property type="match status" value="1"/>
</dbReference>
<reference evidence="4" key="2">
    <citation type="submission" date="2022-01" db="EMBL/GenBank/DDBJ databases">
        <authorList>
            <person name="Yamashiro T."/>
            <person name="Shiraishi A."/>
            <person name="Satake H."/>
            <person name="Nakayama K."/>
        </authorList>
    </citation>
    <scope>NUCLEOTIDE SEQUENCE</scope>
</reference>
<reference evidence="4" key="1">
    <citation type="journal article" date="2022" name="Int. J. Mol. Sci.">
        <title>Draft Genome of Tanacetum Coccineum: Genomic Comparison of Closely Related Tanacetum-Family Plants.</title>
        <authorList>
            <person name="Yamashiro T."/>
            <person name="Shiraishi A."/>
            <person name="Nakayama K."/>
            <person name="Satake H."/>
        </authorList>
    </citation>
    <scope>NUCLEOTIDE SEQUENCE</scope>
</reference>
<feature type="domain" description="CCHC-type" evidence="3">
    <location>
        <begin position="16"/>
        <end position="32"/>
    </location>
</feature>
<keyword evidence="1" id="KW-0863">Zinc-finger</keyword>
<dbReference type="SUPFAM" id="SSF57756">
    <property type="entry name" value="Retrovirus zinc finger-like domains"/>
    <property type="match status" value="1"/>
</dbReference>
<gene>
    <name evidence="4" type="ORF">Tco_1002868</name>
</gene>
<dbReference type="Pfam" id="PF00098">
    <property type="entry name" value="zf-CCHC"/>
    <property type="match status" value="1"/>
</dbReference>
<dbReference type="EMBL" id="BQNB010017100">
    <property type="protein sequence ID" value="GJT59335.1"/>
    <property type="molecule type" value="Genomic_DNA"/>
</dbReference>
<name>A0ABQ5F7P5_9ASTR</name>
<keyword evidence="1" id="KW-0479">Metal-binding</keyword>
<evidence type="ECO:0000256" key="1">
    <source>
        <dbReference type="PROSITE-ProRule" id="PRU00047"/>
    </source>
</evidence>
<dbReference type="InterPro" id="IPR036875">
    <property type="entry name" value="Znf_CCHC_sf"/>
</dbReference>
<protein>
    <submittedName>
        <fullName evidence="4">Gag-pol polyprotein</fullName>
    </submittedName>
</protein>
<evidence type="ECO:0000256" key="2">
    <source>
        <dbReference type="SAM" id="Coils"/>
    </source>
</evidence>
<comment type="caution">
    <text evidence="4">The sequence shown here is derived from an EMBL/GenBank/DDBJ whole genome shotgun (WGS) entry which is preliminary data.</text>
</comment>
<dbReference type="InterPro" id="IPR001878">
    <property type="entry name" value="Znf_CCHC"/>
</dbReference>
<accession>A0ABQ5F7P5</accession>